<evidence type="ECO:0000313" key="4">
    <source>
        <dbReference type="Proteomes" id="UP000008888"/>
    </source>
</evidence>
<dbReference type="STRING" id="857087.Metme_2209"/>
<dbReference type="Pfam" id="PF01593">
    <property type="entry name" value="Amino_oxidase"/>
    <property type="match status" value="1"/>
</dbReference>
<dbReference type="eggNOG" id="COG1231">
    <property type="taxonomic scope" value="Bacteria"/>
</dbReference>
<comment type="similarity">
    <text evidence="1">Belongs to the flavin monoamine oxidase family.</text>
</comment>
<sequence length="360" mass="40289">MFDIAIIGAGLSGLSLAVRLQDGKRNVAVFEARDRCGGRILTHTVHDPNLALDLGPTWLWPDQQPRIAKLAQQLNLRLFPQWDQGHSLYQLDARQAPSLYIDVETHVGSRRIDGGCEQLIRGLQQLLPRQSTLLGHQLLSLTDRNTHIDLEFATAQGQNHVQARQVVLAAPPRLLEDSINFKPSLSPKFMQLLRDTPTWMAGHAKAFAVYEKPFWRQFGFSGNGQLRYPGAILAELYDACPPNRQAAALFGFFGIPAAVRGYYRENLEELIIQQLTGLFGEQAANPVQIIIQDWSTETFTARSEDQISPSTHPAYGHPLLQLDHWHDKLYFCGTETASHEGGYMEGALESAERVYNALTL</sequence>
<keyword evidence="4" id="KW-1185">Reference proteome</keyword>
<reference key="2">
    <citation type="submission" date="2011-05" db="EMBL/GenBank/DDBJ databases">
        <title>Complete genome sequence of the aerobic marine methanotroph Methylomonas methanica MC09.</title>
        <authorList>
            <person name="Boden R."/>
            <person name="Cunliffe M."/>
            <person name="Scanlan J."/>
            <person name="Moussard H."/>
            <person name="Kits K.D."/>
            <person name="Klotz M."/>
            <person name="Jetten M."/>
            <person name="Vuilleumier S."/>
            <person name="Han J."/>
            <person name="Peters L."/>
            <person name="Mikhailova N."/>
            <person name="Teshima H."/>
            <person name="Tapia R."/>
            <person name="Kyrpides N."/>
            <person name="Ivanova N."/>
            <person name="Pagani I."/>
            <person name="Cheng J.-F."/>
            <person name="Goodwin L."/>
            <person name="Han C."/>
            <person name="Hauser L."/>
            <person name="Land M."/>
            <person name="Lapidus A."/>
            <person name="Lucas S."/>
            <person name="Pitluck S."/>
            <person name="Woyke T."/>
            <person name="Stein L.Y."/>
            <person name="Murrell C."/>
        </authorList>
    </citation>
    <scope>NUCLEOTIDE SEQUENCE</scope>
    <source>
        <strain>MC09</strain>
    </source>
</reference>
<dbReference type="OrthoDB" id="337830at2"/>
<reference evidence="4" key="3">
    <citation type="submission" date="2011-05" db="EMBL/GenBank/DDBJ databases">
        <title>Complete sequence of Methylomonas methanica MC09.</title>
        <authorList>
            <consortium name="US DOE Joint Genome Institute"/>
            <person name="Lucas S."/>
            <person name="Han J."/>
            <person name="Lapidus A."/>
            <person name="Cheng J.-F."/>
            <person name="Goodwin L."/>
            <person name="Pitluck S."/>
            <person name="Peters L."/>
            <person name="Mikhailova N."/>
            <person name="Teshima H."/>
            <person name="Han C."/>
            <person name="Tapia R."/>
            <person name="Land M."/>
            <person name="Hauser L."/>
            <person name="Kyrpides N."/>
            <person name="Ivanova N."/>
            <person name="Pagani I."/>
            <person name="Stein L."/>
            <person name="Woyke T."/>
        </authorList>
    </citation>
    <scope>NUCLEOTIDE SEQUENCE [LARGE SCALE GENOMIC DNA]</scope>
    <source>
        <strain evidence="4">MC09</strain>
    </source>
</reference>
<dbReference type="AlphaFoldDB" id="G0A7E3"/>
<reference evidence="3 4" key="1">
    <citation type="journal article" date="2011" name="J. Bacteriol.">
        <title>Complete Genome Sequence of the Aerobic Marine Methanotroph Methylomonas methanica MC09.</title>
        <authorList>
            <person name="Boden R."/>
            <person name="Cunliffe M."/>
            <person name="Scanlan J."/>
            <person name="Moussard H."/>
            <person name="Kits K.D."/>
            <person name="Klotz M.G."/>
            <person name="Jetten M.S."/>
            <person name="Vuilleumier S."/>
            <person name="Han J."/>
            <person name="Peters L."/>
            <person name="Mikhailova N."/>
            <person name="Teshima H."/>
            <person name="Tapia R."/>
            <person name="Kyrpides N."/>
            <person name="Ivanova N."/>
            <person name="Pagani I."/>
            <person name="Cheng J.F."/>
            <person name="Goodwin L."/>
            <person name="Han C."/>
            <person name="Hauser L."/>
            <person name="Land M.L."/>
            <person name="Lapidus A."/>
            <person name="Lucas S."/>
            <person name="Pitluck S."/>
            <person name="Woyke T."/>
            <person name="Stein L."/>
            <person name="Murrell J.C."/>
        </authorList>
    </citation>
    <scope>NUCLEOTIDE SEQUENCE [LARGE SCALE GENOMIC DNA]</scope>
    <source>
        <strain evidence="3 4">MC09</strain>
    </source>
</reference>
<dbReference type="GO" id="GO:0016491">
    <property type="term" value="F:oxidoreductase activity"/>
    <property type="evidence" value="ECO:0007669"/>
    <property type="project" value="InterPro"/>
</dbReference>
<feature type="domain" description="Amine oxidase" evidence="2">
    <location>
        <begin position="104"/>
        <end position="354"/>
    </location>
</feature>
<evidence type="ECO:0000313" key="3">
    <source>
        <dbReference type="EMBL" id="AEG00613.1"/>
    </source>
</evidence>
<dbReference type="SUPFAM" id="SSF54373">
    <property type="entry name" value="FAD-linked reductases, C-terminal domain"/>
    <property type="match status" value="1"/>
</dbReference>
<dbReference type="PANTHER" id="PTHR43563:SF1">
    <property type="entry name" value="AMINE OXIDASE [FLAVIN-CONTAINING] B"/>
    <property type="match status" value="1"/>
</dbReference>
<dbReference type="Gene3D" id="3.50.50.60">
    <property type="entry name" value="FAD/NAD(P)-binding domain"/>
    <property type="match status" value="2"/>
</dbReference>
<protein>
    <submittedName>
        <fullName evidence="3">Amine oxidase</fullName>
    </submittedName>
</protein>
<dbReference type="HOGENOM" id="CLU_004498_0_2_6"/>
<organism evidence="3 4">
    <name type="scientific">Methylomonas methanica (strain DSM 25384 / MC09)</name>
    <dbReference type="NCBI Taxonomy" id="857087"/>
    <lineage>
        <taxon>Bacteria</taxon>
        <taxon>Pseudomonadati</taxon>
        <taxon>Pseudomonadota</taxon>
        <taxon>Gammaproteobacteria</taxon>
        <taxon>Methylococcales</taxon>
        <taxon>Methylococcaceae</taxon>
        <taxon>Methylomonas</taxon>
    </lineage>
</organism>
<dbReference type="Pfam" id="PF13450">
    <property type="entry name" value="NAD_binding_8"/>
    <property type="match status" value="1"/>
</dbReference>
<evidence type="ECO:0000256" key="1">
    <source>
        <dbReference type="ARBA" id="ARBA00005995"/>
    </source>
</evidence>
<dbReference type="InterPro" id="IPR050703">
    <property type="entry name" value="Flavin_MAO"/>
</dbReference>
<dbReference type="SUPFAM" id="SSF51905">
    <property type="entry name" value="FAD/NAD(P)-binding domain"/>
    <property type="match status" value="1"/>
</dbReference>
<dbReference type="Proteomes" id="UP000008888">
    <property type="component" value="Chromosome"/>
</dbReference>
<dbReference type="KEGG" id="mmt:Metme_2209"/>
<gene>
    <name evidence="3" type="ordered locus">Metme_2209</name>
</gene>
<evidence type="ECO:0000259" key="2">
    <source>
        <dbReference type="Pfam" id="PF01593"/>
    </source>
</evidence>
<dbReference type="InterPro" id="IPR002937">
    <property type="entry name" value="Amino_oxidase"/>
</dbReference>
<name>G0A7E3_METMM</name>
<proteinExistence type="inferred from homology"/>
<dbReference type="InterPro" id="IPR036188">
    <property type="entry name" value="FAD/NAD-bd_sf"/>
</dbReference>
<dbReference type="PANTHER" id="PTHR43563">
    <property type="entry name" value="AMINE OXIDASE"/>
    <property type="match status" value="1"/>
</dbReference>
<accession>G0A7E3</accession>
<dbReference type="EMBL" id="CP002738">
    <property type="protein sequence ID" value="AEG00613.1"/>
    <property type="molecule type" value="Genomic_DNA"/>
</dbReference>
<dbReference type="RefSeq" id="WP_013818855.1">
    <property type="nucleotide sequence ID" value="NC_015572.1"/>
</dbReference>